<evidence type="ECO:0000313" key="2">
    <source>
        <dbReference type="Proteomes" id="UP000467305"/>
    </source>
</evidence>
<dbReference type="Gene3D" id="2.40.128.140">
    <property type="entry name" value="Outer membrane protein"/>
    <property type="match status" value="1"/>
</dbReference>
<accession>A0A7J5AB48</accession>
<proteinExistence type="predicted"/>
<gene>
    <name evidence="1" type="ORF">F7018_14310</name>
</gene>
<dbReference type="InterPro" id="IPR018707">
    <property type="entry name" value="LpxR"/>
</dbReference>
<dbReference type="InterPro" id="IPR037107">
    <property type="entry name" value="Put_OMP_sf"/>
</dbReference>
<name>A0A7J5AB48_9FLAO</name>
<dbReference type="Proteomes" id="UP000467305">
    <property type="component" value="Unassembled WGS sequence"/>
</dbReference>
<evidence type="ECO:0000313" key="1">
    <source>
        <dbReference type="EMBL" id="KAB1154693.1"/>
    </source>
</evidence>
<organism evidence="1 2">
    <name type="scientific">Tenacibaculum aiptasiae</name>
    <dbReference type="NCBI Taxonomy" id="426481"/>
    <lineage>
        <taxon>Bacteria</taxon>
        <taxon>Pseudomonadati</taxon>
        <taxon>Bacteroidota</taxon>
        <taxon>Flavobacteriia</taxon>
        <taxon>Flavobacteriales</taxon>
        <taxon>Flavobacteriaceae</taxon>
        <taxon>Tenacibaculum</taxon>
    </lineage>
</organism>
<dbReference type="EMBL" id="WAAU01000028">
    <property type="protein sequence ID" value="KAB1154693.1"/>
    <property type="molecule type" value="Genomic_DNA"/>
</dbReference>
<dbReference type="OrthoDB" id="622552at2"/>
<comment type="caution">
    <text evidence="1">The sequence shown here is derived from an EMBL/GenBank/DDBJ whole genome shotgun (WGS) entry which is preliminary data.</text>
</comment>
<reference evidence="1 2" key="1">
    <citation type="submission" date="2019-09" db="EMBL/GenBank/DDBJ databases">
        <authorList>
            <person name="Cao W.R."/>
        </authorList>
    </citation>
    <scope>NUCLEOTIDE SEQUENCE [LARGE SCALE GENOMIC DNA]</scope>
    <source>
        <strain evidence="2">a4</strain>
    </source>
</reference>
<dbReference type="RefSeq" id="WP_150900775.1">
    <property type="nucleotide sequence ID" value="NZ_WAAU01000028.1"/>
</dbReference>
<dbReference type="Pfam" id="PF09982">
    <property type="entry name" value="LpxR"/>
    <property type="match status" value="1"/>
</dbReference>
<protein>
    <submittedName>
        <fullName evidence="1">Lipid A deacylase LpxR family protein</fullName>
    </submittedName>
</protein>
<sequence length="316" mass="36755">MKKISFFLFSLISINFYSQRKYSKEFSFLNDNDLFVSTSQDRYYTNGMFLTYRFLSKKEDEKLVKKSYEIQLGHHMYTPYKATVQQHMNHDRPFAGYLFGSFGINRFYKNESILKTSIQTGIIGPSALSKDLQDFIHDIYGYKKAIGWKYQIADAFALNLSGSYIKKLVVDKSSTLDINWINNARLGTVYTDFSSGFLLRIGLKPLQKITNSIIFNANLNNDKTGFNNEIESFLFIKPMLTYAIYDASIQGSFLNNNSPITFELEPLRFTNEIGIRFTLNRFNFGYSVHFHTKKLKSVRVPRGNFYGSIQLNYQFN</sequence>
<keyword evidence="2" id="KW-1185">Reference proteome</keyword>
<dbReference type="AlphaFoldDB" id="A0A7J5AB48"/>